<keyword evidence="5" id="KW-0963">Cytoplasm</keyword>
<feature type="domain" description="TOG" evidence="16">
    <location>
        <begin position="1159"/>
        <end position="1398"/>
    </location>
</feature>
<dbReference type="GO" id="GO:0061863">
    <property type="term" value="F:microtubule plus end polymerase"/>
    <property type="evidence" value="ECO:0000318"/>
    <property type="project" value="GO_Central"/>
</dbReference>
<feature type="region of interest" description="Disordered" evidence="15">
    <location>
        <begin position="789"/>
        <end position="836"/>
    </location>
</feature>
<dbReference type="PANTHER" id="PTHR12609">
    <property type="entry name" value="MICROTUBULE ASSOCIATED PROTEIN XMAP215"/>
    <property type="match status" value="1"/>
</dbReference>
<feature type="repeat" description="HEAT" evidence="14">
    <location>
        <begin position="1002"/>
        <end position="1040"/>
    </location>
</feature>
<dbReference type="InterPro" id="IPR021133">
    <property type="entry name" value="HEAT_type_2"/>
</dbReference>
<evidence type="ECO:0000256" key="13">
    <source>
        <dbReference type="ARBA" id="ARBA00025722"/>
    </source>
</evidence>
<proteinExistence type="inferred from homology"/>
<organism evidence="17 18">
    <name type="scientific">Nematostella vectensis</name>
    <name type="common">Starlet sea anemone</name>
    <dbReference type="NCBI Taxonomy" id="45351"/>
    <lineage>
        <taxon>Eukaryota</taxon>
        <taxon>Metazoa</taxon>
        <taxon>Cnidaria</taxon>
        <taxon>Anthozoa</taxon>
        <taxon>Hexacorallia</taxon>
        <taxon>Actiniaria</taxon>
        <taxon>Edwardsiidae</taxon>
        <taxon>Nematostella</taxon>
    </lineage>
</organism>
<keyword evidence="12" id="KW-0137">Centromere</keyword>
<evidence type="ECO:0000256" key="4">
    <source>
        <dbReference type="ARBA" id="ARBA00022454"/>
    </source>
</evidence>
<dbReference type="Pfam" id="PF21041">
    <property type="entry name" value="XMAP215_CLASP_TOG"/>
    <property type="match status" value="4"/>
</dbReference>
<feature type="domain" description="TOG" evidence="16">
    <location>
        <begin position="563"/>
        <end position="795"/>
    </location>
</feature>
<dbReference type="GO" id="GO:0051301">
    <property type="term" value="P:cell division"/>
    <property type="evidence" value="ECO:0007669"/>
    <property type="project" value="UniProtKB-KW"/>
</dbReference>
<gene>
    <name evidence="17" type="ORF">NEMVEDRAFT_v1g183698</name>
</gene>
<comment type="similarity">
    <text evidence="13">Belongs to the TOG/XMAP215 family.</text>
</comment>
<dbReference type="GO" id="GO:0030951">
    <property type="term" value="P:establishment or maintenance of microtubule cytoskeleton polarity"/>
    <property type="evidence" value="ECO:0000318"/>
    <property type="project" value="GO_Central"/>
</dbReference>
<dbReference type="GO" id="GO:0008017">
    <property type="term" value="F:microtubule binding"/>
    <property type="evidence" value="ECO:0000318"/>
    <property type="project" value="GO_Central"/>
</dbReference>
<dbReference type="Gene3D" id="1.25.10.10">
    <property type="entry name" value="Leucine-rich Repeat Variant"/>
    <property type="match status" value="5"/>
</dbReference>
<feature type="region of interest" description="Disordered" evidence="15">
    <location>
        <begin position="501"/>
        <end position="562"/>
    </location>
</feature>
<dbReference type="InParanoid" id="A7RZB8"/>
<evidence type="ECO:0000256" key="7">
    <source>
        <dbReference type="ARBA" id="ARBA00022737"/>
    </source>
</evidence>
<keyword evidence="11" id="KW-0131">Cell cycle</keyword>
<dbReference type="Proteomes" id="UP000001593">
    <property type="component" value="Unassembled WGS sequence"/>
</dbReference>
<feature type="domain" description="TOG" evidence="16">
    <location>
        <begin position="1"/>
        <end position="228"/>
    </location>
</feature>
<evidence type="ECO:0000256" key="15">
    <source>
        <dbReference type="SAM" id="MobiDB-lite"/>
    </source>
</evidence>
<dbReference type="InterPro" id="IPR011989">
    <property type="entry name" value="ARM-like"/>
</dbReference>
<feature type="compositionally biased region" description="Low complexity" evidence="15">
    <location>
        <begin position="516"/>
        <end position="531"/>
    </location>
</feature>
<evidence type="ECO:0000256" key="10">
    <source>
        <dbReference type="ARBA" id="ARBA00023212"/>
    </source>
</evidence>
<evidence type="ECO:0000256" key="8">
    <source>
        <dbReference type="ARBA" id="ARBA00022776"/>
    </source>
</evidence>
<evidence type="ECO:0000256" key="2">
    <source>
        <dbReference type="ARBA" id="ARBA00004629"/>
    </source>
</evidence>
<feature type="compositionally biased region" description="Polar residues" evidence="15">
    <location>
        <begin position="1949"/>
        <end position="1972"/>
    </location>
</feature>
<dbReference type="GO" id="GO:0051298">
    <property type="term" value="P:centrosome duplication"/>
    <property type="evidence" value="ECO:0000318"/>
    <property type="project" value="GO_Central"/>
</dbReference>
<evidence type="ECO:0000256" key="12">
    <source>
        <dbReference type="ARBA" id="ARBA00023328"/>
    </source>
</evidence>
<keyword evidence="9" id="KW-0995">Kinetochore</keyword>
<dbReference type="HOGENOM" id="CLU_000539_2_1_1"/>
<keyword evidence="6" id="KW-0132">Cell division</keyword>
<reference evidence="17 18" key="1">
    <citation type="journal article" date="2007" name="Science">
        <title>Sea anemone genome reveals ancestral eumetazoan gene repertoire and genomic organization.</title>
        <authorList>
            <person name="Putnam N.H."/>
            <person name="Srivastava M."/>
            <person name="Hellsten U."/>
            <person name="Dirks B."/>
            <person name="Chapman J."/>
            <person name="Salamov A."/>
            <person name="Terry A."/>
            <person name="Shapiro H."/>
            <person name="Lindquist E."/>
            <person name="Kapitonov V.V."/>
            <person name="Jurka J."/>
            <person name="Genikhovich G."/>
            <person name="Grigoriev I.V."/>
            <person name="Lucas S.M."/>
            <person name="Steele R.E."/>
            <person name="Finnerty J.R."/>
            <person name="Technau U."/>
            <person name="Martindale M.Q."/>
            <person name="Rokhsar D.S."/>
        </authorList>
    </citation>
    <scope>NUCLEOTIDE SEQUENCE [LARGE SCALE GENOMIC DNA]</scope>
    <source>
        <strain evidence="18">CH2 X CH6</strain>
    </source>
</reference>
<feature type="compositionally biased region" description="Gly residues" evidence="15">
    <location>
        <begin position="505"/>
        <end position="515"/>
    </location>
</feature>
<feature type="compositionally biased region" description="Polar residues" evidence="15">
    <location>
        <begin position="1105"/>
        <end position="1114"/>
    </location>
</feature>
<dbReference type="PROSITE" id="PS50077">
    <property type="entry name" value="HEAT_REPEAT"/>
    <property type="match status" value="2"/>
</dbReference>
<dbReference type="FunFam" id="1.25.10.10:FF:000063">
    <property type="entry name" value="Putative cytoskeleton-associated protein 5"/>
    <property type="match status" value="1"/>
</dbReference>
<keyword evidence="18" id="KW-1185">Reference proteome</keyword>
<feature type="region of interest" description="Disordered" evidence="15">
    <location>
        <begin position="1064"/>
        <end position="1138"/>
    </location>
</feature>
<evidence type="ECO:0000256" key="1">
    <source>
        <dbReference type="ARBA" id="ARBA00004300"/>
    </source>
</evidence>
<dbReference type="GO" id="GO:0051010">
    <property type="term" value="F:microtubule plus-end binding"/>
    <property type="evidence" value="ECO:0007669"/>
    <property type="project" value="InterPro"/>
</dbReference>
<dbReference type="OMA" id="NWKERKE"/>
<sequence>MAADLDLTKISLDDRLTHKVWKARVNGYEELVQIFKRTDDETSSEFSKYLGFMKKMVVDNNAVAQDKGLEAVLAFLEGAAPSISGRVAGDVICGCITKCLNARTKTKEKGIEIILMYVEVEKQDIVQEELLKGLENKQPKIVAACINVFTQIISLFGGKIFLLKPIVKVLPKLFDHSDKSVREEAKLLAIEIYQWIRDALRQQLQNIKPVQLKELDEEWGKLPPAPPAPTRLTRTQQKKLEEQQAQGISDAPYADDGGAVAETIDIDPYEMMDAVEILSKLPKDFYENLEAKKWQTRKEALEALEKLASNPKLEGGQYGELMSALKKIISKDANVMVVTLAAKCVAHLATGLRKKFSAYSAMMVSAILDKFKEKKTTVVTALRDAIDAVYLTTTLPAMQEDLLAALDNKNPSIKEETAKFLTRTFCKSVPSQVPKAFMKPICANLVKKMDDTAGPVRDAVAESLGTLTKLIGEKAMTPYIDKLDKLKADKVKEFADKAEIKAKPGSGGGGGGGEGAKPVAASKPAAAAPASKPAPPPKKKPAVKAGGKKAGPSATFNEVKEPELTDEDVQAKAADLFPADLLEKLAHTNWKERMAGMEELHKLVESMDDKTMECQVLIRVLGKKPGWKDNNFQVLKSKFQLCGIIAGKGKTFSSRSAEYAIPGLVEKIGDIKLKDAVKETLMIISEKLNLGYVSLKVSQIAGGQKNPKVISESLSWLGSALKDFGFKIDLKPHVQYLKDALANTNPAVRTEAISLIGVLHMYVGPTIRVFFEEEKAALLSQIDDEIAKVKDEKPPAPTRGLKPAAADGDDDGEEGGDDAGGDEDDGSSANLEDLIPRNDISNEIKPDLIDMLADKNWKVRGEGLQKVQEILAAAKFITPDLGDLPSALKARLGDSNKNLVITTLNICGTIATAMGANVKRHFGTLGPAMFSTLADAKPHLRAAGITALNAWHKEIGMVAFIEGEILFGALSTENPFLRIEVLGWLEEKLPGEQKLPPALSTILPPMYSCLEDRNGDVRKKAQAAVPAVMAHLGYDVMLKQANKLKPASKPVVVGILEKLRGTVPEPAKSATKTSSKSASSKTESASTTSATPAANSGPSKRPKSAVQSSKQPAKTSKKKANVEEETGPPLIANNEKDKRIKDEKDLKVMKWNFSTPRDEFIEQLKEQMSKCFSKTIMSQLFHPNDFKQQLKAIATLQQVYAEYKTEAMQSLDMILKYLTLRFFDTNTTVLIKCLEFLVALFTMLAESDYQMLEHEASSFIPYLVTKVGDPKDVVRKMIRSLFKLITKVYPASKMFNYVSEGISSKNSKTRMECLEELGCLIQVYGMNVCQPTPPKAIAAIASQIGDRDNGVRNAALNAVVEAYFLVGETVYKYAGRLNDKDMSLLEERIKRSAKNRPSTAAAPEEPKPVARQRGPTADNDKKPAKAQPVARPATAPALKRDDNIKREFALDYDTIEGGSSEADVFVPNLVSHESVEDLISEPIQRPTTKTPSSPHLGVFSRTSAPAALNYVISQIASNDIMASTQALVQLEVVLRNKSDGAIVKHVDQFLNAAALQLNIILTTHIGNEEVDEQAVTRLLNCLVDAIMSLFANPSLAAEVSRDTLKHLVQSMLTTVLDDRLVSLKEGTQIIRTFNVLMAKIIDRTNPTVCMGALIRLLQDSVKMLQDHVGNSLSSPKFVELIMKGMWKMVRSLPKTIKDVNAELVLLDIHKFLVAHPPQVWRSRADDTPLRTIRSVLHSLAKLKGIDILGCTNLIEDAEQSEVYGYLHKALKTGYKPPSTSDPINNSTEESKNEKNGHAGSRGTSVTKLNEKLAEIFRMIASKENTREGLAQLYDLKLRYPQADTDPFLQKTSPFFRNYIERGLRNIEMERKGKKGANENTSSSSTVISNPPEVPQQAGEGPAAYMDRLRILRMKSGLGNNTNMDATKDRENNQKPISQEPTEENKNSDTEISASITTQSDENQSVNDPSNIQDIKRRLERIKMAARN</sequence>
<feature type="region of interest" description="Disordered" evidence="15">
    <location>
        <begin position="1869"/>
        <end position="1899"/>
    </location>
</feature>
<evidence type="ECO:0000313" key="17">
    <source>
        <dbReference type="EMBL" id="EDO43210.1"/>
    </source>
</evidence>
<dbReference type="SMART" id="SM01349">
    <property type="entry name" value="TOG"/>
    <property type="match status" value="5"/>
</dbReference>
<dbReference type="GO" id="GO:0005813">
    <property type="term" value="C:centrosome"/>
    <property type="evidence" value="ECO:0000318"/>
    <property type="project" value="GO_Central"/>
</dbReference>
<feature type="region of interest" description="Disordered" evidence="15">
    <location>
        <begin position="1391"/>
        <end position="1440"/>
    </location>
</feature>
<evidence type="ECO:0000256" key="6">
    <source>
        <dbReference type="ARBA" id="ARBA00022618"/>
    </source>
</evidence>
<feature type="repeat" description="HEAT" evidence="14">
    <location>
        <begin position="438"/>
        <end position="479"/>
    </location>
</feature>
<dbReference type="FunFam" id="1.25.10.10:FF:000050">
    <property type="entry name" value="Cytoskeleton-associated protein 5 isoform X1"/>
    <property type="match status" value="1"/>
</dbReference>
<keyword evidence="10" id="KW-0206">Cytoskeleton</keyword>
<evidence type="ECO:0000259" key="16">
    <source>
        <dbReference type="SMART" id="SM01349"/>
    </source>
</evidence>
<feature type="compositionally biased region" description="Basic and acidic residues" evidence="15">
    <location>
        <begin position="1973"/>
        <end position="1987"/>
    </location>
</feature>
<name>A7RZB8_NEMVE</name>
<comment type="subcellular location">
    <subcellularLocation>
        <location evidence="2">Chromosome</location>
        <location evidence="2">Centromere</location>
        <location evidence="2">Kinetochore</location>
    </subcellularLocation>
    <subcellularLocation>
        <location evidence="1">Cytoplasm</location>
        <location evidence="1">Cytoskeleton</location>
        <location evidence="1">Microtubule organizing center</location>
        <location evidence="1">Centrosome</location>
    </subcellularLocation>
    <subcellularLocation>
        <location evidence="3">Cytoplasm</location>
        <location evidence="3">Cytoskeleton</location>
        <location evidence="3">Spindle pole</location>
    </subcellularLocation>
</comment>
<dbReference type="GO" id="GO:0000922">
    <property type="term" value="C:spindle pole"/>
    <property type="evidence" value="ECO:0000318"/>
    <property type="project" value="GO_Central"/>
</dbReference>
<evidence type="ECO:0000256" key="11">
    <source>
        <dbReference type="ARBA" id="ARBA00023306"/>
    </source>
</evidence>
<feature type="compositionally biased region" description="Polar residues" evidence="15">
    <location>
        <begin position="1877"/>
        <end position="1888"/>
    </location>
</feature>
<evidence type="ECO:0000256" key="3">
    <source>
        <dbReference type="ARBA" id="ARBA00004647"/>
    </source>
</evidence>
<dbReference type="EMBL" id="DS469556">
    <property type="protein sequence ID" value="EDO43210.1"/>
    <property type="molecule type" value="Genomic_DNA"/>
</dbReference>
<keyword evidence="4" id="KW-0158">Chromosome</keyword>
<dbReference type="InterPro" id="IPR045110">
    <property type="entry name" value="XMAP215"/>
</dbReference>
<dbReference type="FunFam" id="1.25.10.10:FF:000019">
    <property type="entry name" value="Cytoskeleton-associated protein 5"/>
    <property type="match status" value="1"/>
</dbReference>
<dbReference type="InterPro" id="IPR016024">
    <property type="entry name" value="ARM-type_fold"/>
</dbReference>
<dbReference type="eggNOG" id="KOG1820">
    <property type="taxonomic scope" value="Eukaryota"/>
</dbReference>
<dbReference type="PhylomeDB" id="A7RZB8"/>
<evidence type="ECO:0000256" key="5">
    <source>
        <dbReference type="ARBA" id="ARBA00022490"/>
    </source>
</evidence>
<feature type="compositionally biased region" description="Low complexity" evidence="15">
    <location>
        <begin position="1065"/>
        <end position="1094"/>
    </location>
</feature>
<feature type="domain" description="TOG" evidence="16">
    <location>
        <begin position="270"/>
        <end position="504"/>
    </location>
</feature>
<dbReference type="GO" id="GO:0007052">
    <property type="term" value="P:mitotic spindle organization"/>
    <property type="evidence" value="ECO:0000318"/>
    <property type="project" value="GO_Central"/>
</dbReference>
<evidence type="ECO:0000256" key="9">
    <source>
        <dbReference type="ARBA" id="ARBA00022838"/>
    </source>
</evidence>
<feature type="region of interest" description="Disordered" evidence="15">
    <location>
        <begin position="1916"/>
        <end position="1987"/>
    </location>
</feature>
<keyword evidence="8" id="KW-0498">Mitosis</keyword>
<dbReference type="FunCoup" id="A7RZB8">
    <property type="interactions" value="690"/>
</dbReference>
<dbReference type="FunFam" id="1.25.10.10:FF:000052">
    <property type="entry name" value="Cytoskeleton associated protein 5"/>
    <property type="match status" value="1"/>
</dbReference>
<protein>
    <recommendedName>
        <fullName evidence="16">TOG domain-containing protein</fullName>
    </recommendedName>
</protein>
<dbReference type="GO" id="GO:0000776">
    <property type="term" value="C:kinetochore"/>
    <property type="evidence" value="ECO:0000318"/>
    <property type="project" value="GO_Central"/>
</dbReference>
<dbReference type="SUPFAM" id="SSF48371">
    <property type="entry name" value="ARM repeat"/>
    <property type="match status" value="2"/>
</dbReference>
<dbReference type="InterPro" id="IPR048491">
    <property type="entry name" value="XMAP215_CLASP_TOG"/>
</dbReference>
<dbReference type="FunFam" id="1.25.10.10:FF:000068">
    <property type="entry name" value="cytoskeleton-associated protein 5 isoform X1"/>
    <property type="match status" value="1"/>
</dbReference>
<evidence type="ECO:0000256" key="14">
    <source>
        <dbReference type="PROSITE-ProRule" id="PRU00103"/>
    </source>
</evidence>
<feature type="compositionally biased region" description="Acidic residues" evidence="15">
    <location>
        <begin position="807"/>
        <end position="826"/>
    </location>
</feature>
<accession>A7RZB8</accession>
<dbReference type="STRING" id="45351.A7RZB8"/>
<dbReference type="GO" id="GO:0046785">
    <property type="term" value="P:microtubule polymerization"/>
    <property type="evidence" value="ECO:0000318"/>
    <property type="project" value="GO_Central"/>
</dbReference>
<evidence type="ECO:0000313" key="18">
    <source>
        <dbReference type="Proteomes" id="UP000001593"/>
    </source>
</evidence>
<feature type="region of interest" description="Disordered" evidence="15">
    <location>
        <begin position="1774"/>
        <end position="1804"/>
    </location>
</feature>
<dbReference type="InterPro" id="IPR034085">
    <property type="entry name" value="TOG"/>
</dbReference>
<feature type="domain" description="TOG" evidence="16">
    <location>
        <begin position="833"/>
        <end position="1065"/>
    </location>
</feature>
<keyword evidence="7" id="KW-0677">Repeat</keyword>